<feature type="compositionally biased region" description="Basic residues" evidence="1">
    <location>
        <begin position="154"/>
        <end position="163"/>
    </location>
</feature>
<feature type="compositionally biased region" description="Basic and acidic residues" evidence="1">
    <location>
        <begin position="17"/>
        <end position="27"/>
    </location>
</feature>
<feature type="compositionally biased region" description="Pro residues" evidence="1">
    <location>
        <begin position="85"/>
        <end position="101"/>
    </location>
</feature>
<dbReference type="Proteomes" id="UP000193144">
    <property type="component" value="Unassembled WGS sequence"/>
</dbReference>
<organism evidence="2 3">
    <name type="scientific">Clohesyomyces aquaticus</name>
    <dbReference type="NCBI Taxonomy" id="1231657"/>
    <lineage>
        <taxon>Eukaryota</taxon>
        <taxon>Fungi</taxon>
        <taxon>Dikarya</taxon>
        <taxon>Ascomycota</taxon>
        <taxon>Pezizomycotina</taxon>
        <taxon>Dothideomycetes</taxon>
        <taxon>Pleosporomycetidae</taxon>
        <taxon>Pleosporales</taxon>
        <taxon>Lindgomycetaceae</taxon>
        <taxon>Clohesyomyces</taxon>
    </lineage>
</organism>
<reference evidence="2 3" key="1">
    <citation type="submission" date="2016-07" db="EMBL/GenBank/DDBJ databases">
        <title>Pervasive Adenine N6-methylation of Active Genes in Fungi.</title>
        <authorList>
            <consortium name="DOE Joint Genome Institute"/>
            <person name="Mondo S.J."/>
            <person name="Dannebaum R.O."/>
            <person name="Kuo R.C."/>
            <person name="Labutti K."/>
            <person name="Haridas S."/>
            <person name="Kuo A."/>
            <person name="Salamov A."/>
            <person name="Ahrendt S.R."/>
            <person name="Lipzen A."/>
            <person name="Sullivan W."/>
            <person name="Andreopoulos W.B."/>
            <person name="Clum A."/>
            <person name="Lindquist E."/>
            <person name="Daum C."/>
            <person name="Ramamoorthy G.K."/>
            <person name="Gryganskyi A."/>
            <person name="Culley D."/>
            <person name="Magnuson J.K."/>
            <person name="James T.Y."/>
            <person name="O'Malley M.A."/>
            <person name="Stajich J.E."/>
            <person name="Spatafora J.W."/>
            <person name="Visel A."/>
            <person name="Grigoriev I.V."/>
        </authorList>
    </citation>
    <scope>NUCLEOTIDE SEQUENCE [LARGE SCALE GENOMIC DNA]</scope>
    <source>
        <strain evidence="2 3">CBS 115471</strain>
    </source>
</reference>
<proteinExistence type="predicted"/>
<comment type="caution">
    <text evidence="2">The sequence shown here is derived from an EMBL/GenBank/DDBJ whole genome shotgun (WGS) entry which is preliminary data.</text>
</comment>
<protein>
    <submittedName>
        <fullName evidence="2">Uncharacterized protein</fullName>
    </submittedName>
</protein>
<feature type="compositionally biased region" description="Polar residues" evidence="1">
    <location>
        <begin position="144"/>
        <end position="153"/>
    </location>
</feature>
<evidence type="ECO:0000256" key="1">
    <source>
        <dbReference type="SAM" id="MobiDB-lite"/>
    </source>
</evidence>
<dbReference type="AlphaFoldDB" id="A0A1Y1ZUF7"/>
<gene>
    <name evidence="2" type="ORF">BCR34DRAFT_647465</name>
</gene>
<evidence type="ECO:0000313" key="2">
    <source>
        <dbReference type="EMBL" id="ORY13886.1"/>
    </source>
</evidence>
<dbReference type="EMBL" id="MCFA01000037">
    <property type="protein sequence ID" value="ORY13886.1"/>
    <property type="molecule type" value="Genomic_DNA"/>
</dbReference>
<feature type="region of interest" description="Disordered" evidence="1">
    <location>
        <begin position="1"/>
        <end position="175"/>
    </location>
</feature>
<feature type="compositionally biased region" description="Basic and acidic residues" evidence="1">
    <location>
        <begin position="68"/>
        <end position="83"/>
    </location>
</feature>
<name>A0A1Y1ZUF7_9PLEO</name>
<keyword evidence="3" id="KW-1185">Reference proteome</keyword>
<feature type="compositionally biased region" description="Basic and acidic residues" evidence="1">
    <location>
        <begin position="40"/>
        <end position="54"/>
    </location>
</feature>
<accession>A0A1Y1ZUF7</accession>
<sequence>MPGNINQRLKPRASEGNLRHKDPRGEPDPPEAPPVIIFFKDGEAEHHPENDPKPDNPPPAPPIIILNKDLDSNRRTRSHDSKVPDPSPDPEPEPNPAPPVIIFPKRPASSSPPYSKTDSKTQKSSSRRPVTRSISKPAKEVTKESLSSASTHAKSTRRNKKGHGGTTRGANLEDF</sequence>
<evidence type="ECO:0000313" key="3">
    <source>
        <dbReference type="Proteomes" id="UP000193144"/>
    </source>
</evidence>